<dbReference type="Proteomes" id="UP000199478">
    <property type="component" value="Unassembled WGS sequence"/>
</dbReference>
<dbReference type="OrthoDB" id="7616637at2"/>
<dbReference type="AlphaFoldDB" id="A0A1I6GZG5"/>
<protein>
    <recommendedName>
        <fullName evidence="3">ATP-grasp domain-containing protein</fullName>
    </recommendedName>
</protein>
<evidence type="ECO:0008006" key="3">
    <source>
        <dbReference type="Google" id="ProtNLM"/>
    </source>
</evidence>
<accession>A0A1I6GZG5</accession>
<sequence>MMITVLVSEINRSPMRRLLKTAGHALPKIRVLTYTQVFRRFFVPAGCVIFTDFDLLSDFELDAACAIAASVENRGAPSRVLNDPRKAKERFALLSHLFETGQNTVEVTRLQSDQRPTRYPLFIRFENGCLRPDFEMISSASELDAAIIDLTNSGRTLRGRMTASFETATDADGLYRKYGAFRIGDYIVPQHILRSDKWIVKSRISSADDAFVAEELAFVRDNPHRAALMKIFKAANIEFGRIDYTVRDGEIVVFEINMNPTFPRFRGGKSNRAERRKYILEGLVAGFESLDVRTDKEPIHFTPINYAERYLVLRREDIFARLTRLWHRARRGKANE</sequence>
<dbReference type="SUPFAM" id="SSF56059">
    <property type="entry name" value="Glutathione synthetase ATP-binding domain-like"/>
    <property type="match status" value="1"/>
</dbReference>
<gene>
    <name evidence="1" type="ORF">SAMN04488005_2388</name>
</gene>
<name>A0A1I6GZG5_9RHOB</name>
<dbReference type="EMBL" id="FOYP01000001">
    <property type="protein sequence ID" value="SFR47584.1"/>
    <property type="molecule type" value="Genomic_DNA"/>
</dbReference>
<organism evidence="1 2">
    <name type="scientific">Yoonia tamlensis</name>
    <dbReference type="NCBI Taxonomy" id="390270"/>
    <lineage>
        <taxon>Bacteria</taxon>
        <taxon>Pseudomonadati</taxon>
        <taxon>Pseudomonadota</taxon>
        <taxon>Alphaproteobacteria</taxon>
        <taxon>Rhodobacterales</taxon>
        <taxon>Paracoccaceae</taxon>
        <taxon>Yoonia</taxon>
    </lineage>
</organism>
<evidence type="ECO:0000313" key="2">
    <source>
        <dbReference type="Proteomes" id="UP000199478"/>
    </source>
</evidence>
<reference evidence="2" key="1">
    <citation type="submission" date="2016-10" db="EMBL/GenBank/DDBJ databases">
        <authorList>
            <person name="Varghese N."/>
            <person name="Submissions S."/>
        </authorList>
    </citation>
    <scope>NUCLEOTIDE SEQUENCE [LARGE SCALE GENOMIC DNA]</scope>
    <source>
        <strain evidence="2">DSM 26879</strain>
    </source>
</reference>
<keyword evidence="2" id="KW-1185">Reference proteome</keyword>
<evidence type="ECO:0000313" key="1">
    <source>
        <dbReference type="EMBL" id="SFR47584.1"/>
    </source>
</evidence>
<dbReference type="STRING" id="390270.SAMN04488005_2388"/>
<proteinExistence type="predicted"/>